<dbReference type="Gene3D" id="3.20.20.140">
    <property type="entry name" value="Metal-dependent hydrolases"/>
    <property type="match status" value="1"/>
</dbReference>
<dbReference type="Pfam" id="PF01026">
    <property type="entry name" value="TatD_DNase"/>
    <property type="match status" value="1"/>
</dbReference>
<accession>A0ABD4Z7A0</accession>
<dbReference type="GO" id="GO:0016787">
    <property type="term" value="F:hydrolase activity"/>
    <property type="evidence" value="ECO:0007669"/>
    <property type="project" value="UniProtKB-KW"/>
</dbReference>
<dbReference type="AlphaFoldDB" id="A0ABD4Z7A0"/>
<dbReference type="SUPFAM" id="SSF51556">
    <property type="entry name" value="Metallo-dependent hydrolases"/>
    <property type="match status" value="1"/>
</dbReference>
<dbReference type="PANTHER" id="PTHR42206:SF1">
    <property type="entry name" value="METAL-DEPENDENT HYDROLASE"/>
    <property type="match status" value="1"/>
</dbReference>
<dbReference type="EMBL" id="JASNVW010000003">
    <property type="protein sequence ID" value="MDK6028798.1"/>
    <property type="molecule type" value="Genomic_DNA"/>
</dbReference>
<organism evidence="1 2">
    <name type="scientific">Ignisphaera cupida</name>
    <dbReference type="NCBI Taxonomy" id="3050454"/>
    <lineage>
        <taxon>Archaea</taxon>
        <taxon>Thermoproteota</taxon>
        <taxon>Thermoprotei</taxon>
        <taxon>Desulfurococcales</taxon>
        <taxon>Desulfurococcaceae</taxon>
        <taxon>Ignisphaera</taxon>
    </lineage>
</organism>
<dbReference type="Proteomes" id="UP001529235">
    <property type="component" value="Unassembled WGS sequence"/>
</dbReference>
<dbReference type="PANTHER" id="PTHR42206">
    <property type="entry name" value="METAL-DEPENDENT HYDROLASE-RELATED"/>
    <property type="match status" value="1"/>
</dbReference>
<sequence length="286" mass="31984">MEKLVFADGHMHSNPVKGLGIENIAKRFSSAGGWFIALVSLPPHHFGFDNSFDGYVKSVDVLIRECRAGKELGLKMRCFAGVHPAAVEDEISKNPKQSMKILEKALMVIDHIAKLVKNGLIDGFGEVGRPHYKSLPEAFIANTIILKHTLTLAKDLGAWIHLHLEQGGEITAFDISETVKAISIDKKLTILHHLDIATARHAQQHQLIFTVPGKIQILKEAFKSLKPMYMVESDFIDDPKRPGVSSYPWDIVDNQKKLLLDGIVDENYLYKLNVDMVSKIYDVEPP</sequence>
<keyword evidence="2" id="KW-1185">Reference proteome</keyword>
<keyword evidence="1" id="KW-0378">Hydrolase</keyword>
<dbReference type="InterPro" id="IPR032466">
    <property type="entry name" value="Metal_Hydrolase"/>
</dbReference>
<evidence type="ECO:0000313" key="2">
    <source>
        <dbReference type="Proteomes" id="UP001529235"/>
    </source>
</evidence>
<evidence type="ECO:0000313" key="1">
    <source>
        <dbReference type="EMBL" id="MDK6028798.1"/>
    </source>
</evidence>
<name>A0ABD4Z7A0_9CREN</name>
<dbReference type="InterPro" id="IPR001130">
    <property type="entry name" value="TatD-like"/>
</dbReference>
<reference evidence="1 2" key="1">
    <citation type="submission" date="2023-05" db="EMBL/GenBank/DDBJ databases">
        <title>A new hyperthermophilic archaea 'Ignisphaera cupida' sp. nov. and description of the family 'Ignisphaeraceae' fam. nov.</title>
        <authorList>
            <person name="Podosokorskaya O.A."/>
            <person name="Elcheninov A.G."/>
            <person name="Klukina A."/>
            <person name="Merkel A.Y."/>
        </authorList>
    </citation>
    <scope>NUCLEOTIDE SEQUENCE [LARGE SCALE GENOMIC DNA]</scope>
    <source>
        <strain evidence="1 2">4213-co</strain>
    </source>
</reference>
<dbReference type="RefSeq" id="WP_285273784.1">
    <property type="nucleotide sequence ID" value="NZ_JASNVW010000003.1"/>
</dbReference>
<protein>
    <submittedName>
        <fullName evidence="1">TatD family hydrolase</fullName>
    </submittedName>
</protein>
<gene>
    <name evidence="1" type="ORF">QPL79_05425</name>
</gene>
<dbReference type="InterPro" id="IPR011589">
    <property type="entry name" value="UCP004961"/>
</dbReference>
<comment type="caution">
    <text evidence="1">The sequence shown here is derived from an EMBL/GenBank/DDBJ whole genome shotgun (WGS) entry which is preliminary data.</text>
</comment>
<proteinExistence type="predicted"/>